<feature type="domain" description="Carbohydrate kinase FGGY N-terminal" evidence="5">
    <location>
        <begin position="57"/>
        <end position="318"/>
    </location>
</feature>
<evidence type="ECO:0000313" key="7">
    <source>
        <dbReference type="Proteomes" id="UP000694846"/>
    </source>
</evidence>
<dbReference type="Proteomes" id="UP000694846">
    <property type="component" value="Unplaced"/>
</dbReference>
<dbReference type="PANTHER" id="PTHR43435">
    <property type="entry name" value="RIBULOKINASE"/>
    <property type="match status" value="1"/>
</dbReference>
<dbReference type="GO" id="GO:0005737">
    <property type="term" value="C:cytoplasm"/>
    <property type="evidence" value="ECO:0007669"/>
    <property type="project" value="TreeGrafter"/>
</dbReference>
<dbReference type="FunFam" id="3.30.420.40:FF:000101">
    <property type="entry name" value="FGGY carbohydrate kinase domain-containing protein"/>
    <property type="match status" value="1"/>
</dbReference>
<organism evidence="7 8">
    <name type="scientific">Sipha flava</name>
    <name type="common">yellow sugarcane aphid</name>
    <dbReference type="NCBI Taxonomy" id="143950"/>
    <lineage>
        <taxon>Eukaryota</taxon>
        <taxon>Metazoa</taxon>
        <taxon>Ecdysozoa</taxon>
        <taxon>Arthropoda</taxon>
        <taxon>Hexapoda</taxon>
        <taxon>Insecta</taxon>
        <taxon>Pterygota</taxon>
        <taxon>Neoptera</taxon>
        <taxon>Paraneoptera</taxon>
        <taxon>Hemiptera</taxon>
        <taxon>Sternorrhyncha</taxon>
        <taxon>Aphidomorpha</taxon>
        <taxon>Aphidoidea</taxon>
        <taxon>Aphididae</taxon>
        <taxon>Sipha</taxon>
    </lineage>
</organism>
<evidence type="ECO:0000256" key="4">
    <source>
        <dbReference type="ARBA" id="ARBA00074355"/>
    </source>
</evidence>
<dbReference type="GO" id="GO:0019150">
    <property type="term" value="F:D-ribulokinase activity"/>
    <property type="evidence" value="ECO:0007669"/>
    <property type="project" value="TreeGrafter"/>
</dbReference>
<keyword evidence="2" id="KW-0808">Transferase</keyword>
<proteinExistence type="inferred from homology"/>
<keyword evidence="3 8" id="KW-0418">Kinase</keyword>
<dbReference type="Pfam" id="PF02782">
    <property type="entry name" value="FGGY_C"/>
    <property type="match status" value="1"/>
</dbReference>
<dbReference type="SUPFAM" id="SSF53067">
    <property type="entry name" value="Actin-like ATPase domain"/>
    <property type="match status" value="2"/>
</dbReference>
<dbReference type="GO" id="GO:0019321">
    <property type="term" value="P:pentose metabolic process"/>
    <property type="evidence" value="ECO:0007669"/>
    <property type="project" value="TreeGrafter"/>
</dbReference>
<dbReference type="AlphaFoldDB" id="A0A8B8FZ17"/>
<dbReference type="Gene3D" id="3.30.420.40">
    <property type="match status" value="1"/>
</dbReference>
<dbReference type="InterPro" id="IPR018484">
    <property type="entry name" value="FGGY_N"/>
</dbReference>
<dbReference type="OrthoDB" id="203824at2759"/>
<name>A0A8B8FZ17_9HEMI</name>
<dbReference type="NCBIfam" id="TIGR01315">
    <property type="entry name" value="5C_CHO_kinase"/>
    <property type="match status" value="1"/>
</dbReference>
<dbReference type="GeneID" id="112687515"/>
<evidence type="ECO:0000259" key="5">
    <source>
        <dbReference type="Pfam" id="PF00370"/>
    </source>
</evidence>
<dbReference type="Gene3D" id="1.20.58.2240">
    <property type="match status" value="1"/>
</dbReference>
<dbReference type="Pfam" id="PF00370">
    <property type="entry name" value="FGGY_N"/>
    <property type="match status" value="1"/>
</dbReference>
<evidence type="ECO:0000256" key="2">
    <source>
        <dbReference type="ARBA" id="ARBA00022679"/>
    </source>
</evidence>
<dbReference type="PANTHER" id="PTHR43435:SF4">
    <property type="entry name" value="FGGY CARBOHYDRATE KINASE DOMAIN-CONTAINING PROTEIN"/>
    <property type="match status" value="1"/>
</dbReference>
<keyword evidence="7" id="KW-1185">Reference proteome</keyword>
<dbReference type="CDD" id="cd07782">
    <property type="entry name" value="ASKHA_NBD_FGGY_D-RBK"/>
    <property type="match status" value="1"/>
</dbReference>
<dbReference type="RefSeq" id="XP_025416042.1">
    <property type="nucleotide sequence ID" value="XM_025560257.1"/>
</dbReference>
<gene>
    <name evidence="8" type="primary">LOC112687515</name>
</gene>
<sequence>MIKPSQHISVWNASSFFFSVTTTMRRTDRHGTANSVKKLVEAALACHKLREVEVIMYYVGVDVGTGSVRAALVDSVGRILKKSTNAIKTWNPETDYYQQSSEDIWRCCCKVIREVTEEVPSSEVKGIGFDATCSLVAVDVDGLPISVSKNGEKEQNVILWMDHRARNEADFINSTHHQVLKYVGGKISLEMETPKILWLKNNLPHKTFWNKVGRFFDLPDFLTWKATNALSRSLCTVVCKWTYCAERSSGGHWDRSYFESIGLGDLSVNDWSAIGNEILQPGQSCGNGLSKNAAQEMGLVVGTPVATSLIDAHAGGLGMIGVGLKDLTNFKNRLVMIGGTSTCHMLLSDEEVFVDGVWGPYYGAMVPGMWLLEGGQSATGKLIDHVISNHPAFKDLKIPDGRRPEDCLNELLVKMAADRGLDTIDRLTEDFHVYPDFHGNRSPVADPTLKGMVVGLTLSTDLENLALIYLATIQALCYGTKHIIESMEKNGGRSLSVQDILVCGGLGQNGVFLQSQANVMGLPVCTSTENDPVLIGSAMLAAAASSVECYPFSLRNAIVTMASNAHSIQPSLDVKKFHNKKYMVYLKMLEHQNMYKSIMSKNQ</sequence>
<dbReference type="InterPro" id="IPR043129">
    <property type="entry name" value="ATPase_NBD"/>
</dbReference>
<dbReference type="InterPro" id="IPR006003">
    <property type="entry name" value="FGGY_RbtK-like"/>
</dbReference>
<evidence type="ECO:0000313" key="8">
    <source>
        <dbReference type="RefSeq" id="XP_025416042.1"/>
    </source>
</evidence>
<accession>A0A8B8FZ17</accession>
<evidence type="ECO:0000256" key="1">
    <source>
        <dbReference type="ARBA" id="ARBA00009156"/>
    </source>
</evidence>
<evidence type="ECO:0000256" key="3">
    <source>
        <dbReference type="ARBA" id="ARBA00022777"/>
    </source>
</evidence>
<dbReference type="InterPro" id="IPR018485">
    <property type="entry name" value="FGGY_C"/>
</dbReference>
<protein>
    <recommendedName>
        <fullName evidence="4">FGGY carbohydrate kinase domain-containing protein</fullName>
    </recommendedName>
</protein>
<feature type="domain" description="Carbohydrate kinase FGGY C-terminal" evidence="6">
    <location>
        <begin position="335"/>
        <end position="544"/>
    </location>
</feature>
<evidence type="ECO:0000259" key="6">
    <source>
        <dbReference type="Pfam" id="PF02782"/>
    </source>
</evidence>
<reference evidence="8" key="1">
    <citation type="submission" date="2025-08" db="UniProtKB">
        <authorList>
            <consortium name="RefSeq"/>
        </authorList>
    </citation>
    <scope>IDENTIFICATION</scope>
    <source>
        <tissue evidence="8">Whole body</tissue>
    </source>
</reference>
<comment type="similarity">
    <text evidence="1">Belongs to the FGGY kinase family.</text>
</comment>